<dbReference type="CDD" id="cd00067">
    <property type="entry name" value="GAL4"/>
    <property type="match status" value="1"/>
</dbReference>
<dbReference type="CDD" id="cd12148">
    <property type="entry name" value="fungal_TF_MHR"/>
    <property type="match status" value="1"/>
</dbReference>
<dbReference type="PROSITE" id="PS50048">
    <property type="entry name" value="ZN2_CY6_FUNGAL_2"/>
    <property type="match status" value="1"/>
</dbReference>
<sequence length="607" mass="67783">MDPQNPVPQSSTPDEETVSSLLKLKRKARAVKACFPCRHRRVRCDGGSPCSSCVARGHAELCQRQPAPSNTNPHQATPAAPVDPFAQLPNKAGLGDRNSDEDPNLVIQRLEQIEQQITSIKADLKRQAQSRSVATPTIGSISIPAKAAGRHFIERDTGATIFLGSQADPPSALGLISLLSPATATEEPAPRTYAFTNLWAPEVAIDEVCKTLPEDRDMIRYWQIYQASVYPYYPALVSLDEFSVSLFAFLDCGLAERSRTASTWLGLLFAVLACGAQFSDDAIEERELRSKVFICSSFQCLRISNLFNNADVNTIQAMALIGHCLRNNLDTNTAWIVMGLTIRLAQSIGLHEEPPGTDSPGPAMRRKRLWWMLLWQDAFLSFTYDRPPSTSFATVSIPYESPNGFTFADSTITVIKIILDRSREDPGQINSLPRFEHYSRQFSAVLKKAAPFLQDKTHCRTLQEHLERLALNIHIGYARCRVYRLYFENNKLDPTTKESQTLEYSSYAASVVQSFLDMHRLSANACRASAFIHNVVSSAVALKGLMAKSSNSDHIWDASFERSIQRLIKVLEREQEKSEWTDSDTNVRHFGPYSRALSALKEAFDSR</sequence>
<dbReference type="PANTHER" id="PTHR43374:SF5">
    <property type="entry name" value="ZN(II)2CYS6 TRANSCRIPTION FACTOR (EUROFUNG)"/>
    <property type="match status" value="1"/>
</dbReference>
<dbReference type="PROSITE" id="PS00463">
    <property type="entry name" value="ZN2_CY6_FUNGAL_1"/>
    <property type="match status" value="1"/>
</dbReference>
<dbReference type="Pfam" id="PF04082">
    <property type="entry name" value="Fungal_trans"/>
    <property type="match status" value="1"/>
</dbReference>
<dbReference type="GO" id="GO:0016831">
    <property type="term" value="F:carboxy-lyase activity"/>
    <property type="evidence" value="ECO:0007669"/>
    <property type="project" value="TreeGrafter"/>
</dbReference>
<dbReference type="InterPro" id="IPR001138">
    <property type="entry name" value="Zn2Cys6_DnaBD"/>
</dbReference>
<gene>
    <name evidence="5" type="ORF">JX265_004610</name>
</gene>
<keyword evidence="1" id="KW-0479">Metal-binding</keyword>
<dbReference type="InterPro" id="IPR007219">
    <property type="entry name" value="XnlR_reg_dom"/>
</dbReference>
<accession>A0A9Q0AN76</accession>
<dbReference type="InterPro" id="IPR036864">
    <property type="entry name" value="Zn2-C6_fun-type_DNA-bd_sf"/>
</dbReference>
<feature type="region of interest" description="Disordered" evidence="3">
    <location>
        <begin position="1"/>
        <end position="20"/>
    </location>
</feature>
<evidence type="ECO:0000259" key="4">
    <source>
        <dbReference type="PROSITE" id="PS50048"/>
    </source>
</evidence>
<dbReference type="GO" id="GO:0000981">
    <property type="term" value="F:DNA-binding transcription factor activity, RNA polymerase II-specific"/>
    <property type="evidence" value="ECO:0007669"/>
    <property type="project" value="InterPro"/>
</dbReference>
<dbReference type="EMBL" id="JAFIMR010000009">
    <property type="protein sequence ID" value="KAI1874402.1"/>
    <property type="molecule type" value="Genomic_DNA"/>
</dbReference>
<dbReference type="Gene3D" id="4.10.240.10">
    <property type="entry name" value="Zn(2)-C6 fungal-type DNA-binding domain"/>
    <property type="match status" value="1"/>
</dbReference>
<proteinExistence type="predicted"/>
<dbReference type="PANTHER" id="PTHR43374">
    <property type="entry name" value="FLAVIN PRENYLTRANSFERASE"/>
    <property type="match status" value="1"/>
</dbReference>
<dbReference type="Pfam" id="PF00172">
    <property type="entry name" value="Zn_clus"/>
    <property type="match status" value="1"/>
</dbReference>
<dbReference type="GO" id="GO:0003677">
    <property type="term" value="F:DNA binding"/>
    <property type="evidence" value="ECO:0007669"/>
    <property type="project" value="InterPro"/>
</dbReference>
<name>A0A9Q0AN76_9PEZI</name>
<organism evidence="5 6">
    <name type="scientific">Neoarthrinium moseri</name>
    <dbReference type="NCBI Taxonomy" id="1658444"/>
    <lineage>
        <taxon>Eukaryota</taxon>
        <taxon>Fungi</taxon>
        <taxon>Dikarya</taxon>
        <taxon>Ascomycota</taxon>
        <taxon>Pezizomycotina</taxon>
        <taxon>Sordariomycetes</taxon>
        <taxon>Xylariomycetidae</taxon>
        <taxon>Amphisphaeriales</taxon>
        <taxon>Apiosporaceae</taxon>
        <taxon>Neoarthrinium</taxon>
    </lineage>
</organism>
<feature type="domain" description="Zn(2)-C6 fungal-type" evidence="4">
    <location>
        <begin position="33"/>
        <end position="64"/>
    </location>
</feature>
<dbReference type="SMART" id="SM00066">
    <property type="entry name" value="GAL4"/>
    <property type="match status" value="1"/>
</dbReference>
<dbReference type="Proteomes" id="UP000829685">
    <property type="component" value="Unassembled WGS sequence"/>
</dbReference>
<protein>
    <recommendedName>
        <fullName evidence="4">Zn(2)-C6 fungal-type domain-containing protein</fullName>
    </recommendedName>
</protein>
<dbReference type="SUPFAM" id="SSF57701">
    <property type="entry name" value="Zn2/Cys6 DNA-binding domain"/>
    <property type="match status" value="1"/>
</dbReference>
<evidence type="ECO:0000256" key="2">
    <source>
        <dbReference type="ARBA" id="ARBA00023242"/>
    </source>
</evidence>
<dbReference type="GO" id="GO:0008270">
    <property type="term" value="F:zinc ion binding"/>
    <property type="evidence" value="ECO:0007669"/>
    <property type="project" value="InterPro"/>
</dbReference>
<dbReference type="GO" id="GO:0006351">
    <property type="term" value="P:DNA-templated transcription"/>
    <property type="evidence" value="ECO:0007669"/>
    <property type="project" value="InterPro"/>
</dbReference>
<comment type="caution">
    <text evidence="5">The sequence shown here is derived from an EMBL/GenBank/DDBJ whole genome shotgun (WGS) entry which is preliminary data.</text>
</comment>
<evidence type="ECO:0000313" key="6">
    <source>
        <dbReference type="Proteomes" id="UP000829685"/>
    </source>
</evidence>
<evidence type="ECO:0000256" key="3">
    <source>
        <dbReference type="SAM" id="MobiDB-lite"/>
    </source>
</evidence>
<keyword evidence="6" id="KW-1185">Reference proteome</keyword>
<evidence type="ECO:0000256" key="1">
    <source>
        <dbReference type="ARBA" id="ARBA00022723"/>
    </source>
</evidence>
<keyword evidence="2" id="KW-0539">Nucleus</keyword>
<evidence type="ECO:0000313" key="5">
    <source>
        <dbReference type="EMBL" id="KAI1874402.1"/>
    </source>
</evidence>
<dbReference type="InterPro" id="IPR004507">
    <property type="entry name" value="UbiX-like"/>
</dbReference>
<dbReference type="AlphaFoldDB" id="A0A9Q0AN76"/>
<reference evidence="5" key="1">
    <citation type="submission" date="2021-03" db="EMBL/GenBank/DDBJ databases">
        <title>Revisited historic fungal species revealed as producer of novel bioactive compounds through whole genome sequencing and comparative genomics.</title>
        <authorList>
            <person name="Vignolle G.A."/>
            <person name="Hochenegger N."/>
            <person name="Mach R.L."/>
            <person name="Mach-Aigner A.R."/>
            <person name="Javad Rahimi M."/>
            <person name="Salim K.A."/>
            <person name="Chan C.M."/>
            <person name="Lim L.B.L."/>
            <person name="Cai F."/>
            <person name="Druzhinina I.S."/>
            <person name="U'Ren J.M."/>
            <person name="Derntl C."/>
        </authorList>
    </citation>
    <scope>NUCLEOTIDE SEQUENCE</scope>
    <source>
        <strain evidence="5">TUCIM 5799</strain>
    </source>
</reference>
<dbReference type="SMART" id="SM00906">
    <property type="entry name" value="Fungal_trans"/>
    <property type="match status" value="1"/>
</dbReference>